<feature type="region of interest" description="Disordered" evidence="1">
    <location>
        <begin position="197"/>
        <end position="261"/>
    </location>
</feature>
<evidence type="ECO:0000256" key="1">
    <source>
        <dbReference type="SAM" id="MobiDB-lite"/>
    </source>
</evidence>
<feature type="transmembrane region" description="Helical" evidence="2">
    <location>
        <begin position="173"/>
        <end position="195"/>
    </location>
</feature>
<keyword evidence="2" id="KW-1133">Transmembrane helix</keyword>
<feature type="transmembrane region" description="Helical" evidence="2">
    <location>
        <begin position="140"/>
        <end position="161"/>
    </location>
</feature>
<feature type="compositionally biased region" description="Polar residues" evidence="1">
    <location>
        <begin position="222"/>
        <end position="243"/>
    </location>
</feature>
<dbReference type="Proteomes" id="UP000887566">
    <property type="component" value="Unplaced"/>
</dbReference>
<keyword evidence="2" id="KW-0472">Membrane</keyword>
<reference evidence="4" key="1">
    <citation type="submission" date="2022-11" db="UniProtKB">
        <authorList>
            <consortium name="WormBaseParasite"/>
        </authorList>
    </citation>
    <scope>IDENTIFICATION</scope>
</reference>
<evidence type="ECO:0000313" key="3">
    <source>
        <dbReference type="Proteomes" id="UP000887566"/>
    </source>
</evidence>
<feature type="transmembrane region" description="Helical" evidence="2">
    <location>
        <begin position="104"/>
        <end position="128"/>
    </location>
</feature>
<sequence length="367" mass="38566">MASSGSPPSRGTPVVAHQLSSVDPNDLTGDCWKLTLMDFRARLGTAPQQLRSGELLLLLIGLLAVSTPLADALLPPFAVFAAFRLLPAVAFVSHSANVKIRSLLVTCTFIDIALTIVAHGVGLADLVLAGWPSLLAPLPILFFIVYQEQHSLSAVVGVVVLRTFAKRALLLPLLLRPFVGYIIAVLGLMSAASAAPAQRDRSRQASNGPSIAVDSNRRLSGLTPSGRKSTDSAPSPVASTGNRASFDRGPPPPAASSRFGSLTDTELHRGFAAATRNRRTSLPASAGHLLINRAQSNVSEARGLIADMLANRDLPGNVISCLRAVASLLNPQQAATVNLHMDLGLPRVVENPYSGEQLVVSGVSKLL</sequence>
<keyword evidence="3" id="KW-1185">Reference proteome</keyword>
<name>A0A914VU84_9BILA</name>
<organism evidence="3 4">
    <name type="scientific">Plectus sambesii</name>
    <dbReference type="NCBI Taxonomy" id="2011161"/>
    <lineage>
        <taxon>Eukaryota</taxon>
        <taxon>Metazoa</taxon>
        <taxon>Ecdysozoa</taxon>
        <taxon>Nematoda</taxon>
        <taxon>Chromadorea</taxon>
        <taxon>Plectida</taxon>
        <taxon>Plectina</taxon>
        <taxon>Plectoidea</taxon>
        <taxon>Plectidae</taxon>
        <taxon>Plectus</taxon>
    </lineage>
</organism>
<evidence type="ECO:0000313" key="4">
    <source>
        <dbReference type="WBParaSite" id="PSAMB.scaffold256size60796.g4067.t1"/>
    </source>
</evidence>
<feature type="transmembrane region" description="Helical" evidence="2">
    <location>
        <begin position="73"/>
        <end position="92"/>
    </location>
</feature>
<protein>
    <submittedName>
        <fullName evidence="4">Uncharacterized protein</fullName>
    </submittedName>
</protein>
<keyword evidence="2" id="KW-0812">Transmembrane</keyword>
<accession>A0A914VU84</accession>
<dbReference type="WBParaSite" id="PSAMB.scaffold256size60796.g4067.t1">
    <property type="protein sequence ID" value="PSAMB.scaffold256size60796.g4067.t1"/>
    <property type="gene ID" value="PSAMB.scaffold256size60796.g4067"/>
</dbReference>
<evidence type="ECO:0000256" key="2">
    <source>
        <dbReference type="SAM" id="Phobius"/>
    </source>
</evidence>
<dbReference type="AlphaFoldDB" id="A0A914VU84"/>
<proteinExistence type="predicted"/>